<dbReference type="NCBIfam" id="TIGR02595">
    <property type="entry name" value="PEP_CTERM"/>
    <property type="match status" value="1"/>
</dbReference>
<dbReference type="RefSeq" id="WP_145874519.1">
    <property type="nucleotide sequence ID" value="NZ_CP046904.1"/>
</dbReference>
<keyword evidence="1" id="KW-0732">Signal</keyword>
<dbReference type="EMBL" id="VLKW01000003">
    <property type="protein sequence ID" value="TWI48751.1"/>
    <property type="molecule type" value="Genomic_DNA"/>
</dbReference>
<feature type="chain" id="PRO_5044617999" evidence="1">
    <location>
        <begin position="22"/>
        <end position="192"/>
    </location>
</feature>
<evidence type="ECO:0000313" key="4">
    <source>
        <dbReference type="EMBL" id="TWI48751.1"/>
    </source>
</evidence>
<sequence>MIKRLLFAAAAAATVCATARAETWSFTYQGFTDATTGIFAPDMRLTGRFGGQDKNGDGVITLKELTYMYAAGQEYLGSWRDGCVDSTSQYLKCSIVSFSFKLTGQLAFDIGYEGNDEFSSGWYGGIITGDRIYNGAYGPVGEWERRYLWSDRTTLTLDPAPVPEPSIALLLPLGMAVLAARRRGWVTRSTKK</sequence>
<evidence type="ECO:0000256" key="1">
    <source>
        <dbReference type="SAM" id="SignalP"/>
    </source>
</evidence>
<proteinExistence type="predicted"/>
<name>A0A562PWC4_9BURK</name>
<dbReference type="Proteomes" id="UP000315112">
    <property type="component" value="Unassembled WGS sequence"/>
</dbReference>
<dbReference type="InterPro" id="IPR018247">
    <property type="entry name" value="EF_Hand_1_Ca_BS"/>
</dbReference>
<evidence type="ECO:0000259" key="2">
    <source>
        <dbReference type="PROSITE" id="PS50222"/>
    </source>
</evidence>
<evidence type="ECO:0000313" key="5">
    <source>
        <dbReference type="Proteomes" id="UP000315112"/>
    </source>
</evidence>
<dbReference type="PROSITE" id="PS00018">
    <property type="entry name" value="EF_HAND_1"/>
    <property type="match status" value="1"/>
</dbReference>
<dbReference type="Proteomes" id="UP000437862">
    <property type="component" value="Chromosome"/>
</dbReference>
<evidence type="ECO:0000313" key="6">
    <source>
        <dbReference type="Proteomes" id="UP000437862"/>
    </source>
</evidence>
<dbReference type="GO" id="GO:0005509">
    <property type="term" value="F:calcium ion binding"/>
    <property type="evidence" value="ECO:0007669"/>
    <property type="project" value="InterPro"/>
</dbReference>
<organism evidence="4 5">
    <name type="scientific">Pseudoduganella flava</name>
    <dbReference type="NCBI Taxonomy" id="871742"/>
    <lineage>
        <taxon>Bacteria</taxon>
        <taxon>Pseudomonadati</taxon>
        <taxon>Pseudomonadota</taxon>
        <taxon>Betaproteobacteria</taxon>
        <taxon>Burkholderiales</taxon>
        <taxon>Oxalobacteraceae</taxon>
        <taxon>Telluria group</taxon>
        <taxon>Pseudoduganella</taxon>
    </lineage>
</organism>
<feature type="signal peptide" evidence="1">
    <location>
        <begin position="1"/>
        <end position="21"/>
    </location>
</feature>
<reference evidence="4" key="2">
    <citation type="submission" date="2019-07" db="EMBL/GenBank/DDBJ databases">
        <authorList>
            <person name="Whitman W."/>
            <person name="Huntemann M."/>
            <person name="Clum A."/>
            <person name="Pillay M."/>
            <person name="Palaniappan K."/>
            <person name="Varghese N."/>
            <person name="Mikhailova N."/>
            <person name="Stamatis D."/>
            <person name="Reddy T."/>
            <person name="Daum C."/>
            <person name="Shapiro N."/>
            <person name="Ivanova N."/>
            <person name="Kyrpides N."/>
            <person name="Woyke T."/>
        </authorList>
    </citation>
    <scope>NUCLEOTIDE SEQUENCE</scope>
    <source>
        <strain evidence="4">CGMCC 1.10685</strain>
    </source>
</reference>
<dbReference type="AlphaFoldDB" id="A0A562PWC4"/>
<dbReference type="OrthoDB" id="8708394at2"/>
<gene>
    <name evidence="3" type="ORF">GO485_12725</name>
    <name evidence="4" type="ORF">IP92_02144</name>
</gene>
<keyword evidence="6" id="KW-1185">Reference proteome</keyword>
<evidence type="ECO:0000313" key="3">
    <source>
        <dbReference type="EMBL" id="QGZ39829.1"/>
    </source>
</evidence>
<dbReference type="InterPro" id="IPR013424">
    <property type="entry name" value="Ice-binding_C"/>
</dbReference>
<accession>A0A562PWC4</accession>
<dbReference type="EMBL" id="CP046904">
    <property type="protein sequence ID" value="QGZ39829.1"/>
    <property type="molecule type" value="Genomic_DNA"/>
</dbReference>
<dbReference type="PROSITE" id="PS50222">
    <property type="entry name" value="EF_HAND_2"/>
    <property type="match status" value="1"/>
</dbReference>
<reference evidence="4 5" key="1">
    <citation type="journal article" date="2015" name="Stand. Genomic Sci.">
        <title>Genomic Encyclopedia of Bacterial and Archaeal Type Strains, Phase III: the genomes of soil and plant-associated and newly described type strains.</title>
        <authorList>
            <person name="Whitman W.B."/>
            <person name="Woyke T."/>
            <person name="Klenk H.P."/>
            <person name="Zhou Y."/>
            <person name="Lilburn T.G."/>
            <person name="Beck B.J."/>
            <person name="De Vos P."/>
            <person name="Vandamme P."/>
            <person name="Eisen J.A."/>
            <person name="Garrity G."/>
            <person name="Hugenholtz P."/>
            <person name="Kyrpides N.C."/>
        </authorList>
    </citation>
    <scope>NUCLEOTIDE SEQUENCE [LARGE SCALE GENOMIC DNA]</scope>
    <source>
        <strain evidence="4 5">CGMCC 1.10685</strain>
    </source>
</reference>
<feature type="domain" description="EF-hand" evidence="2">
    <location>
        <begin position="53"/>
        <end position="75"/>
    </location>
</feature>
<reference evidence="3 6" key="3">
    <citation type="submission" date="2019-12" db="EMBL/GenBank/DDBJ databases">
        <title>Draft Genome Sequences of Six Type Strains of the Genus Massilia.</title>
        <authorList>
            <person name="Miess H."/>
            <person name="Frediansyah A."/>
            <person name="Goeker M."/>
            <person name="Gross H."/>
        </authorList>
    </citation>
    <scope>NUCLEOTIDE SEQUENCE [LARGE SCALE GENOMIC DNA]</scope>
    <source>
        <strain evidence="3 6">DSM 26639</strain>
    </source>
</reference>
<dbReference type="InterPro" id="IPR002048">
    <property type="entry name" value="EF_hand_dom"/>
</dbReference>
<protein>
    <submittedName>
        <fullName evidence="3">PEP-CTERM sorting domain-containing protein</fullName>
    </submittedName>
    <submittedName>
        <fullName evidence="4">Putative secreted protein with PEP-CTERM sorting signal</fullName>
    </submittedName>
</protein>